<keyword evidence="3" id="KW-1185">Reference proteome</keyword>
<evidence type="ECO:0000259" key="1">
    <source>
        <dbReference type="Pfam" id="PF12706"/>
    </source>
</evidence>
<protein>
    <submittedName>
        <fullName evidence="2">MBL fold metallo-hydrolase</fullName>
    </submittedName>
</protein>
<dbReference type="GO" id="GO:0016787">
    <property type="term" value="F:hydrolase activity"/>
    <property type="evidence" value="ECO:0007669"/>
    <property type="project" value="UniProtKB-KW"/>
</dbReference>
<dbReference type="KEGG" id="fer:FNB15_16780"/>
<dbReference type="Pfam" id="PF12706">
    <property type="entry name" value="Lactamase_B_2"/>
    <property type="match status" value="1"/>
</dbReference>
<proteinExistence type="predicted"/>
<dbReference type="InterPro" id="IPR001279">
    <property type="entry name" value="Metallo-B-lactamas"/>
</dbReference>
<feature type="domain" description="Metallo-beta-lactamase" evidence="1">
    <location>
        <begin position="45"/>
        <end position="221"/>
    </location>
</feature>
<sequence>MKITILGSGGSVGVPRIDGNWGACDPNEPKNRRSRGSIVIEQGETRLLIDTSPDLRSQFLANNFHWVTAVAWTHDHADQTHGIDDLRTLAYIQKKRIEGYADAFTHERLTRKFAYCFQKMGDGYPPILEPKTIDGPFTVGDLEVIPFRQQHGAIHSLGFRCGDFAYSNDVVALDDAAFATLEGIKLWVVDALRHEPHPTHSHVEQTLGWIARLDVERAVLTNLHIDLDYNKLKAELPPGVEPAYDGMVLHC</sequence>
<reference evidence="2 3" key="1">
    <citation type="submission" date="2019-07" db="EMBL/GenBank/DDBJ databases">
        <title>Genome sequencing for Ferrovibrio sp. K5.</title>
        <authorList>
            <person name="Park S.-J."/>
        </authorList>
    </citation>
    <scope>NUCLEOTIDE SEQUENCE [LARGE SCALE GENOMIC DNA]</scope>
    <source>
        <strain evidence="2 3">K5</strain>
    </source>
</reference>
<dbReference type="InterPro" id="IPR036866">
    <property type="entry name" value="RibonucZ/Hydroxyglut_hydro"/>
</dbReference>
<dbReference type="Gene3D" id="3.60.15.10">
    <property type="entry name" value="Ribonuclease Z/Hydroxyacylglutathione hydrolase-like"/>
    <property type="match status" value="1"/>
</dbReference>
<name>A0A516H511_9PROT</name>
<dbReference type="PANTHER" id="PTHR42663">
    <property type="entry name" value="HYDROLASE C777.06C-RELATED-RELATED"/>
    <property type="match status" value="1"/>
</dbReference>
<evidence type="ECO:0000313" key="2">
    <source>
        <dbReference type="EMBL" id="QDO98825.1"/>
    </source>
</evidence>
<organism evidence="2 3">
    <name type="scientific">Ferrovibrio terrae</name>
    <dbReference type="NCBI Taxonomy" id="2594003"/>
    <lineage>
        <taxon>Bacteria</taxon>
        <taxon>Pseudomonadati</taxon>
        <taxon>Pseudomonadota</taxon>
        <taxon>Alphaproteobacteria</taxon>
        <taxon>Rhodospirillales</taxon>
        <taxon>Rhodospirillaceae</taxon>
        <taxon>Ferrovibrio</taxon>
    </lineage>
</organism>
<gene>
    <name evidence="2" type="ORF">FNB15_16780</name>
</gene>
<dbReference type="AlphaFoldDB" id="A0A516H511"/>
<dbReference type="RefSeq" id="WP_144069806.1">
    <property type="nucleotide sequence ID" value="NZ_CP041636.1"/>
</dbReference>
<dbReference type="CDD" id="cd16279">
    <property type="entry name" value="metallo-hydrolase-like_MBL-fold"/>
    <property type="match status" value="1"/>
</dbReference>
<dbReference type="EMBL" id="CP041636">
    <property type="protein sequence ID" value="QDO98825.1"/>
    <property type="molecule type" value="Genomic_DNA"/>
</dbReference>
<dbReference type="PANTHER" id="PTHR42663:SF6">
    <property type="entry name" value="HYDROLASE C777.06C-RELATED"/>
    <property type="match status" value="1"/>
</dbReference>
<accession>A0A516H511</accession>
<dbReference type="OrthoDB" id="9781189at2"/>
<keyword evidence="2" id="KW-0378">Hydrolase</keyword>
<dbReference type="Proteomes" id="UP000317496">
    <property type="component" value="Chromosome"/>
</dbReference>
<evidence type="ECO:0000313" key="3">
    <source>
        <dbReference type="Proteomes" id="UP000317496"/>
    </source>
</evidence>
<dbReference type="SUPFAM" id="SSF56281">
    <property type="entry name" value="Metallo-hydrolase/oxidoreductase"/>
    <property type="match status" value="1"/>
</dbReference>